<evidence type="ECO:0000313" key="1">
    <source>
        <dbReference type="EMBL" id="KAF9586092.1"/>
    </source>
</evidence>
<reference evidence="1" key="1">
    <citation type="journal article" date="2020" name="Fungal Divers.">
        <title>Resolving the Mortierellaceae phylogeny through synthesis of multi-gene phylogenetics and phylogenomics.</title>
        <authorList>
            <person name="Vandepol N."/>
            <person name="Liber J."/>
            <person name="Desiro A."/>
            <person name="Na H."/>
            <person name="Kennedy M."/>
            <person name="Barry K."/>
            <person name="Grigoriev I.V."/>
            <person name="Miller A.N."/>
            <person name="O'Donnell K."/>
            <person name="Stajich J.E."/>
            <person name="Bonito G."/>
        </authorList>
    </citation>
    <scope>NUCLEOTIDE SEQUENCE</scope>
    <source>
        <strain evidence="1">KOD1015</strain>
    </source>
</reference>
<dbReference type="Proteomes" id="UP000780801">
    <property type="component" value="Unassembled WGS sequence"/>
</dbReference>
<keyword evidence="2" id="KW-1185">Reference proteome</keyword>
<dbReference type="EMBL" id="JAABOA010000074">
    <property type="protein sequence ID" value="KAF9586092.1"/>
    <property type="molecule type" value="Genomic_DNA"/>
</dbReference>
<name>A0A9P6KIL7_9FUNG</name>
<gene>
    <name evidence="1" type="ORF">BGW38_009774</name>
</gene>
<sequence length="144" mass="15839">MPMEGTHLMDYQDSLIQLRSENGDMNGVGGDTGMSEGREVRIKTDVQMLFICALIGPLVHRFEKVQIGGTTGHFLVVLVELFAMVTNSMEGAATSPGLFTLEQIIDFIHHVRGQISKEPDTSSRLALALKGMRPWLQERLGGIV</sequence>
<dbReference type="OrthoDB" id="2220783at2759"/>
<accession>A0A9P6KIL7</accession>
<proteinExistence type="predicted"/>
<organism evidence="1 2">
    <name type="scientific">Lunasporangiospora selenospora</name>
    <dbReference type="NCBI Taxonomy" id="979761"/>
    <lineage>
        <taxon>Eukaryota</taxon>
        <taxon>Fungi</taxon>
        <taxon>Fungi incertae sedis</taxon>
        <taxon>Mucoromycota</taxon>
        <taxon>Mortierellomycotina</taxon>
        <taxon>Mortierellomycetes</taxon>
        <taxon>Mortierellales</taxon>
        <taxon>Mortierellaceae</taxon>
        <taxon>Lunasporangiospora</taxon>
    </lineage>
</organism>
<protein>
    <submittedName>
        <fullName evidence="1">Uncharacterized protein</fullName>
    </submittedName>
</protein>
<dbReference type="AlphaFoldDB" id="A0A9P6KIL7"/>
<comment type="caution">
    <text evidence="1">The sequence shown here is derived from an EMBL/GenBank/DDBJ whole genome shotgun (WGS) entry which is preliminary data.</text>
</comment>
<evidence type="ECO:0000313" key="2">
    <source>
        <dbReference type="Proteomes" id="UP000780801"/>
    </source>
</evidence>